<keyword evidence="1 6" id="KW-0597">Phosphoprotein</keyword>
<keyword evidence="11" id="KW-1185">Reference proteome</keyword>
<reference evidence="10 11" key="1">
    <citation type="submission" date="2018-06" db="EMBL/GenBank/DDBJ databases">
        <title>Genomic Encyclopedia of Archaeal and Bacterial Type Strains, Phase II (KMG-II): from individual species to whole genera.</title>
        <authorList>
            <person name="Goeker M."/>
        </authorList>
    </citation>
    <scope>NUCLEOTIDE SEQUENCE [LARGE SCALE GENOMIC DNA]</scope>
    <source>
        <strain evidence="10 11">ATCC BAA-1881</strain>
    </source>
</reference>
<dbReference type="Pfam" id="PF00486">
    <property type="entry name" value="Trans_reg_C"/>
    <property type="match status" value="1"/>
</dbReference>
<dbReference type="InterPro" id="IPR001867">
    <property type="entry name" value="OmpR/PhoB-type_DNA-bd"/>
</dbReference>
<dbReference type="PROSITE" id="PS51755">
    <property type="entry name" value="OMPR_PHOB"/>
    <property type="match status" value="1"/>
</dbReference>
<evidence type="ECO:0000313" key="11">
    <source>
        <dbReference type="Proteomes" id="UP000248806"/>
    </source>
</evidence>
<feature type="modified residue" description="4-aspartylphosphate" evidence="6">
    <location>
        <position position="52"/>
    </location>
</feature>
<dbReference type="GO" id="GO:0000976">
    <property type="term" value="F:transcription cis-regulatory region binding"/>
    <property type="evidence" value="ECO:0007669"/>
    <property type="project" value="TreeGrafter"/>
</dbReference>
<protein>
    <submittedName>
        <fullName evidence="10">Two-component system response regulator MprA</fullName>
    </submittedName>
</protein>
<dbReference type="GO" id="GO:0005829">
    <property type="term" value="C:cytosol"/>
    <property type="evidence" value="ECO:0007669"/>
    <property type="project" value="TreeGrafter"/>
</dbReference>
<dbReference type="AlphaFoldDB" id="A0A326U880"/>
<evidence type="ECO:0000256" key="4">
    <source>
        <dbReference type="ARBA" id="ARBA00023125"/>
    </source>
</evidence>
<evidence type="ECO:0000256" key="7">
    <source>
        <dbReference type="PROSITE-ProRule" id="PRU01091"/>
    </source>
</evidence>
<dbReference type="SMART" id="SM00448">
    <property type="entry name" value="REC"/>
    <property type="match status" value="1"/>
</dbReference>
<feature type="DNA-binding region" description="OmpR/PhoB-type" evidence="7">
    <location>
        <begin position="128"/>
        <end position="226"/>
    </location>
</feature>
<dbReference type="FunFam" id="1.10.10.10:FF:000005">
    <property type="entry name" value="Two-component system response regulator"/>
    <property type="match status" value="1"/>
</dbReference>
<dbReference type="Gene3D" id="6.10.250.690">
    <property type="match status" value="1"/>
</dbReference>
<dbReference type="OrthoDB" id="152576at2"/>
<gene>
    <name evidence="10" type="ORF">EI42_02571</name>
</gene>
<dbReference type="GO" id="GO:0000156">
    <property type="term" value="F:phosphorelay response regulator activity"/>
    <property type="evidence" value="ECO:0007669"/>
    <property type="project" value="TreeGrafter"/>
</dbReference>
<accession>A0A326U880</accession>
<keyword evidence="4 7" id="KW-0238">DNA-binding</keyword>
<dbReference type="SUPFAM" id="SSF52172">
    <property type="entry name" value="CheY-like"/>
    <property type="match status" value="1"/>
</dbReference>
<dbReference type="Gene3D" id="3.40.50.2300">
    <property type="match status" value="1"/>
</dbReference>
<dbReference type="InterPro" id="IPR001789">
    <property type="entry name" value="Sig_transdc_resp-reg_receiver"/>
</dbReference>
<comment type="caution">
    <text evidence="10">The sequence shown here is derived from an EMBL/GenBank/DDBJ whole genome shotgun (WGS) entry which is preliminary data.</text>
</comment>
<dbReference type="InterPro" id="IPR039420">
    <property type="entry name" value="WalR-like"/>
</dbReference>
<dbReference type="GO" id="GO:0032993">
    <property type="term" value="C:protein-DNA complex"/>
    <property type="evidence" value="ECO:0007669"/>
    <property type="project" value="TreeGrafter"/>
</dbReference>
<proteinExistence type="predicted"/>
<evidence type="ECO:0000256" key="3">
    <source>
        <dbReference type="ARBA" id="ARBA00023015"/>
    </source>
</evidence>
<dbReference type="CDD" id="cd00383">
    <property type="entry name" value="trans_reg_C"/>
    <property type="match status" value="1"/>
</dbReference>
<dbReference type="CDD" id="cd17574">
    <property type="entry name" value="REC_OmpR"/>
    <property type="match status" value="1"/>
</dbReference>
<dbReference type="Pfam" id="PF00072">
    <property type="entry name" value="Response_reg"/>
    <property type="match status" value="1"/>
</dbReference>
<dbReference type="RefSeq" id="WP_111322450.1">
    <property type="nucleotide sequence ID" value="NZ_BIFX01000001.1"/>
</dbReference>
<feature type="domain" description="Response regulatory" evidence="8">
    <location>
        <begin position="3"/>
        <end position="118"/>
    </location>
</feature>
<keyword evidence="5" id="KW-0804">Transcription</keyword>
<evidence type="ECO:0000256" key="6">
    <source>
        <dbReference type="PROSITE-ProRule" id="PRU00169"/>
    </source>
</evidence>
<evidence type="ECO:0000313" key="10">
    <source>
        <dbReference type="EMBL" id="PZW30599.1"/>
    </source>
</evidence>
<organism evidence="10 11">
    <name type="scientific">Thermosporothrix hazakensis</name>
    <dbReference type="NCBI Taxonomy" id="644383"/>
    <lineage>
        <taxon>Bacteria</taxon>
        <taxon>Bacillati</taxon>
        <taxon>Chloroflexota</taxon>
        <taxon>Ktedonobacteria</taxon>
        <taxon>Ktedonobacterales</taxon>
        <taxon>Thermosporotrichaceae</taxon>
        <taxon>Thermosporothrix</taxon>
    </lineage>
</organism>
<dbReference type="SMART" id="SM00862">
    <property type="entry name" value="Trans_reg_C"/>
    <property type="match status" value="1"/>
</dbReference>
<evidence type="ECO:0000256" key="1">
    <source>
        <dbReference type="ARBA" id="ARBA00022553"/>
    </source>
</evidence>
<keyword evidence="3" id="KW-0805">Transcription regulation</keyword>
<evidence type="ECO:0000256" key="5">
    <source>
        <dbReference type="ARBA" id="ARBA00023163"/>
    </source>
</evidence>
<name>A0A326U880_THEHA</name>
<evidence type="ECO:0000256" key="2">
    <source>
        <dbReference type="ARBA" id="ARBA00023012"/>
    </source>
</evidence>
<feature type="domain" description="OmpR/PhoB-type" evidence="9">
    <location>
        <begin position="128"/>
        <end position="226"/>
    </location>
</feature>
<evidence type="ECO:0000259" key="9">
    <source>
        <dbReference type="PROSITE" id="PS51755"/>
    </source>
</evidence>
<dbReference type="EMBL" id="QKUF01000007">
    <property type="protein sequence ID" value="PZW30599.1"/>
    <property type="molecule type" value="Genomic_DNA"/>
</dbReference>
<dbReference type="GO" id="GO:0006355">
    <property type="term" value="P:regulation of DNA-templated transcription"/>
    <property type="evidence" value="ECO:0007669"/>
    <property type="project" value="InterPro"/>
</dbReference>
<dbReference type="FunFam" id="3.40.50.2300:FF:000001">
    <property type="entry name" value="DNA-binding response regulator PhoB"/>
    <property type="match status" value="1"/>
</dbReference>
<dbReference type="InterPro" id="IPR011006">
    <property type="entry name" value="CheY-like_superfamily"/>
</dbReference>
<dbReference type="InterPro" id="IPR036388">
    <property type="entry name" value="WH-like_DNA-bd_sf"/>
</dbReference>
<keyword evidence="2" id="KW-0902">Two-component regulatory system</keyword>
<dbReference type="Gene3D" id="1.10.10.10">
    <property type="entry name" value="Winged helix-like DNA-binding domain superfamily/Winged helix DNA-binding domain"/>
    <property type="match status" value="1"/>
</dbReference>
<dbReference type="PANTHER" id="PTHR48111:SF22">
    <property type="entry name" value="REGULATOR OF RPOS"/>
    <property type="match status" value="1"/>
</dbReference>
<dbReference type="PANTHER" id="PTHR48111">
    <property type="entry name" value="REGULATOR OF RPOS"/>
    <property type="match status" value="1"/>
</dbReference>
<evidence type="ECO:0000259" key="8">
    <source>
        <dbReference type="PROSITE" id="PS50110"/>
    </source>
</evidence>
<dbReference type="PROSITE" id="PS50110">
    <property type="entry name" value="RESPONSE_REGULATORY"/>
    <property type="match status" value="1"/>
</dbReference>
<sequence>MKQILIVEDEQQIGHFLRRGLTYKGFGVSVVGSGEDALTHISERKPDLIILDVMLPDMSGFELCRHLRSNGYTNLPIIMLTARDELVDKVAGLNSGADDYMTKPFAFEELVARIGAALRRTESRDQQSQRIVVGDLELDPSSRQAWRAGEELILTKREYDLLELLARHAGQVLTKEQIFEYVWGYDSEAGWEVIKVYVNYLRSKLNAGGKPDVIHAVRGIGYMLRTV</sequence>
<dbReference type="Proteomes" id="UP000248806">
    <property type="component" value="Unassembled WGS sequence"/>
</dbReference>